<evidence type="ECO:0000256" key="1">
    <source>
        <dbReference type="ARBA" id="ARBA00022448"/>
    </source>
</evidence>
<feature type="domain" description="ABC transporter" evidence="5">
    <location>
        <begin position="23"/>
        <end position="269"/>
    </location>
</feature>
<reference evidence="6 7" key="1">
    <citation type="submission" date="2022-04" db="EMBL/GenBank/DDBJ databases">
        <title>Leucobacter sp. isolated from rhizosphere of garlic.</title>
        <authorList>
            <person name="Won M."/>
            <person name="Lee C.-M."/>
            <person name="Woen H.-Y."/>
            <person name="Kwon S.-W."/>
        </authorList>
    </citation>
    <scope>NUCLEOTIDE SEQUENCE [LARGE SCALE GENOMIC DNA]</scope>
    <source>
        <strain evidence="6 7">H21R-40</strain>
    </source>
</reference>
<dbReference type="SMART" id="SM00382">
    <property type="entry name" value="AAA"/>
    <property type="match status" value="1"/>
</dbReference>
<keyword evidence="3" id="KW-0547">Nucleotide-binding</keyword>
<name>A0ABY4FP89_9MICO</name>
<organism evidence="6 7">
    <name type="scientific">Leucobacter allii</name>
    <dbReference type="NCBI Taxonomy" id="2932247"/>
    <lineage>
        <taxon>Bacteria</taxon>
        <taxon>Bacillati</taxon>
        <taxon>Actinomycetota</taxon>
        <taxon>Actinomycetes</taxon>
        <taxon>Micrococcales</taxon>
        <taxon>Microbacteriaceae</taxon>
        <taxon>Leucobacter</taxon>
    </lineage>
</organism>
<proteinExistence type="predicted"/>
<dbReference type="SUPFAM" id="SSF52540">
    <property type="entry name" value="P-loop containing nucleoside triphosphate hydrolases"/>
    <property type="match status" value="2"/>
</dbReference>
<dbReference type="Proteomes" id="UP000831786">
    <property type="component" value="Chromosome"/>
</dbReference>
<evidence type="ECO:0000313" key="6">
    <source>
        <dbReference type="EMBL" id="UOQ58029.1"/>
    </source>
</evidence>
<dbReference type="EMBL" id="CP095045">
    <property type="protein sequence ID" value="UOQ58029.1"/>
    <property type="molecule type" value="Genomic_DNA"/>
</dbReference>
<evidence type="ECO:0000256" key="3">
    <source>
        <dbReference type="ARBA" id="ARBA00022741"/>
    </source>
</evidence>
<dbReference type="PROSITE" id="PS00211">
    <property type="entry name" value="ABC_TRANSPORTER_1"/>
    <property type="match status" value="1"/>
</dbReference>
<dbReference type="InterPro" id="IPR003593">
    <property type="entry name" value="AAA+_ATPase"/>
</dbReference>
<evidence type="ECO:0000259" key="5">
    <source>
        <dbReference type="PROSITE" id="PS50893"/>
    </source>
</evidence>
<dbReference type="InterPro" id="IPR027417">
    <property type="entry name" value="P-loop_NTPase"/>
</dbReference>
<dbReference type="Gene3D" id="3.40.50.300">
    <property type="entry name" value="P-loop containing nucleotide triphosphate hydrolases"/>
    <property type="match status" value="2"/>
</dbReference>
<dbReference type="RefSeq" id="WP_244728964.1">
    <property type="nucleotide sequence ID" value="NZ_CP095045.1"/>
</dbReference>
<evidence type="ECO:0000256" key="2">
    <source>
        <dbReference type="ARBA" id="ARBA00022737"/>
    </source>
</evidence>
<dbReference type="PANTHER" id="PTHR43790:SF9">
    <property type="entry name" value="GALACTOFURANOSE TRANSPORTER ATP-BINDING PROTEIN YTFR"/>
    <property type="match status" value="1"/>
</dbReference>
<dbReference type="CDD" id="cd03216">
    <property type="entry name" value="ABC_Carb_Monos_I"/>
    <property type="match status" value="1"/>
</dbReference>
<accession>A0ABY4FP89</accession>
<sequence>MSQHSAPVGVDASAPTGSPAPLVVAQGLRKNYGAVRAVTDVDFSVFPGEVHALVGENGAGKSTVSKMLSGAVVPTSGSITVDGAELHGGGIARARALGIACAYQEIALVPEWTVAENLALPEWTVAENLALPETPPGRAFSPRRALHRAEQILDELGLPHIDPQARLGTLLLADRQLVEIARAIAAKPKLLILDEASSALTPPGVEWLFDRIREITATGSAVIYVSHRLQELQVIADRGTVLRDGGPAGSFVRGDWDEDELITMMAGRSTQKQFPPAPPLPADAPLALDVRGLRSQRLSDVTLQVRCGEILGIGGLQGHGQTELLRALFGAVPATAERWEVAGDPVGSLTPRRAVRAGIGYVPEDRKTEGLALELGVGENLFAPWLKLAGAGGSPQLRAERSWIDGVLSALSVRTRGPLEAAGALSGGNQQKLVFGRWIDRGRRVLILHDPTRGIDVRAKQEIYRAMMALAAEGVGIVWFSSEVEELVHMCHRIAVLYQGGVVRELEGTDITADAVVGAAVGMAANS</sequence>
<evidence type="ECO:0000256" key="4">
    <source>
        <dbReference type="ARBA" id="ARBA00022840"/>
    </source>
</evidence>
<dbReference type="InterPro" id="IPR050107">
    <property type="entry name" value="ABC_carbohydrate_import_ATPase"/>
</dbReference>
<keyword evidence="4 6" id="KW-0067">ATP-binding</keyword>
<keyword evidence="1" id="KW-0813">Transport</keyword>
<dbReference type="InterPro" id="IPR003439">
    <property type="entry name" value="ABC_transporter-like_ATP-bd"/>
</dbReference>
<protein>
    <submittedName>
        <fullName evidence="6">Sugar ABC transporter ATP-binding protein</fullName>
    </submittedName>
</protein>
<dbReference type="InterPro" id="IPR017871">
    <property type="entry name" value="ABC_transporter-like_CS"/>
</dbReference>
<gene>
    <name evidence="6" type="ORF">MUN78_04080</name>
</gene>
<dbReference type="Pfam" id="PF00005">
    <property type="entry name" value="ABC_tran"/>
    <property type="match status" value="2"/>
</dbReference>
<keyword evidence="7" id="KW-1185">Reference proteome</keyword>
<dbReference type="CDD" id="cd03215">
    <property type="entry name" value="ABC_Carb_Monos_II"/>
    <property type="match status" value="1"/>
</dbReference>
<feature type="domain" description="ABC transporter" evidence="5">
    <location>
        <begin position="280"/>
        <end position="524"/>
    </location>
</feature>
<keyword evidence="2" id="KW-0677">Repeat</keyword>
<evidence type="ECO:0000313" key="7">
    <source>
        <dbReference type="Proteomes" id="UP000831786"/>
    </source>
</evidence>
<dbReference type="PROSITE" id="PS50893">
    <property type="entry name" value="ABC_TRANSPORTER_2"/>
    <property type="match status" value="2"/>
</dbReference>
<dbReference type="PANTHER" id="PTHR43790">
    <property type="entry name" value="CARBOHYDRATE TRANSPORT ATP-BINDING PROTEIN MG119-RELATED"/>
    <property type="match status" value="1"/>
</dbReference>
<dbReference type="GO" id="GO:0005524">
    <property type="term" value="F:ATP binding"/>
    <property type="evidence" value="ECO:0007669"/>
    <property type="project" value="UniProtKB-KW"/>
</dbReference>